<dbReference type="Proteomes" id="UP000295680">
    <property type="component" value="Unassembled WGS sequence"/>
</dbReference>
<evidence type="ECO:0000313" key="2">
    <source>
        <dbReference type="Proteomes" id="UP000295680"/>
    </source>
</evidence>
<proteinExistence type="predicted"/>
<dbReference type="EMBL" id="SLWS01000019">
    <property type="protein sequence ID" value="TCO46554.1"/>
    <property type="molecule type" value="Genomic_DNA"/>
</dbReference>
<reference evidence="1 2" key="1">
    <citation type="submission" date="2019-03" db="EMBL/GenBank/DDBJ databases">
        <title>Genomic Encyclopedia of Type Strains, Phase IV (KMG-IV): sequencing the most valuable type-strain genomes for metagenomic binning, comparative biology and taxonomic classification.</title>
        <authorList>
            <person name="Goeker M."/>
        </authorList>
    </citation>
    <scope>NUCLEOTIDE SEQUENCE [LARGE SCALE GENOMIC DNA]</scope>
    <source>
        <strain evidence="1 2">DSM 45934</strain>
    </source>
</reference>
<dbReference type="OrthoDB" id="3695640at2"/>
<gene>
    <name evidence="1" type="ORF">EV192_119133</name>
</gene>
<dbReference type="AlphaFoldDB" id="A0A4R2INA6"/>
<protein>
    <submittedName>
        <fullName evidence="1">Uncharacterized protein</fullName>
    </submittedName>
</protein>
<sequence>MTDPVAEYKEILDATRQASRKLAERERKRTVELVAEIRAADKAIAAATDTEAKVKQEIRGWWAEVAVRMHGLAWITPGRPLDPDPAAHPRLLDDYVAEIQPRTNAFTNILRRASWPRRPA</sequence>
<evidence type="ECO:0000313" key="1">
    <source>
        <dbReference type="EMBL" id="TCO46554.1"/>
    </source>
</evidence>
<organism evidence="1 2">
    <name type="scientific">Actinocrispum wychmicini</name>
    <dbReference type="NCBI Taxonomy" id="1213861"/>
    <lineage>
        <taxon>Bacteria</taxon>
        <taxon>Bacillati</taxon>
        <taxon>Actinomycetota</taxon>
        <taxon>Actinomycetes</taxon>
        <taxon>Pseudonocardiales</taxon>
        <taxon>Pseudonocardiaceae</taxon>
        <taxon>Actinocrispum</taxon>
    </lineage>
</organism>
<name>A0A4R2INA6_9PSEU</name>
<comment type="caution">
    <text evidence="1">The sequence shown here is derived from an EMBL/GenBank/DDBJ whole genome shotgun (WGS) entry which is preliminary data.</text>
</comment>
<accession>A0A4R2INA6</accession>
<dbReference type="RefSeq" id="WP_132125999.1">
    <property type="nucleotide sequence ID" value="NZ_SLWS01000019.1"/>
</dbReference>
<keyword evidence="2" id="KW-1185">Reference proteome</keyword>